<dbReference type="InterPro" id="IPR036102">
    <property type="entry name" value="OsmC/Ohrsf"/>
</dbReference>
<gene>
    <name evidence="1" type="ORF">J2Z83_001909</name>
</gene>
<name>A0ABS4IHK5_9BACI</name>
<proteinExistence type="predicted"/>
<keyword evidence="2" id="KW-1185">Reference proteome</keyword>
<dbReference type="SUPFAM" id="SSF82784">
    <property type="entry name" value="OsmC-like"/>
    <property type="match status" value="1"/>
</dbReference>
<protein>
    <submittedName>
        <fullName evidence="1">Organic hydroperoxide reductase OsmC/OhrA</fullName>
    </submittedName>
</protein>
<evidence type="ECO:0000313" key="1">
    <source>
        <dbReference type="EMBL" id="MBP1969801.1"/>
    </source>
</evidence>
<dbReference type="EMBL" id="JAGGKX010000008">
    <property type="protein sequence ID" value="MBP1969801.1"/>
    <property type="molecule type" value="Genomic_DNA"/>
</dbReference>
<evidence type="ECO:0000313" key="2">
    <source>
        <dbReference type="Proteomes" id="UP001519345"/>
    </source>
</evidence>
<dbReference type="Proteomes" id="UP001519345">
    <property type="component" value="Unassembled WGS sequence"/>
</dbReference>
<accession>A0ABS4IHK5</accession>
<comment type="caution">
    <text evidence="1">The sequence shown here is derived from an EMBL/GenBank/DDBJ whole genome shotgun (WGS) entry which is preliminary data.</text>
</comment>
<reference evidence="1 2" key="1">
    <citation type="submission" date="2021-03" db="EMBL/GenBank/DDBJ databases">
        <title>Genomic Encyclopedia of Type Strains, Phase IV (KMG-IV): sequencing the most valuable type-strain genomes for metagenomic binning, comparative biology and taxonomic classification.</title>
        <authorList>
            <person name="Goeker M."/>
        </authorList>
    </citation>
    <scope>NUCLEOTIDE SEQUENCE [LARGE SCALE GENOMIC DNA]</scope>
    <source>
        <strain evidence="1 2">DSM 25609</strain>
    </source>
</reference>
<organism evidence="1 2">
    <name type="scientific">Virgibacillus natechei</name>
    <dbReference type="NCBI Taxonomy" id="1216297"/>
    <lineage>
        <taxon>Bacteria</taxon>
        <taxon>Bacillati</taxon>
        <taxon>Bacillota</taxon>
        <taxon>Bacilli</taxon>
        <taxon>Bacillales</taxon>
        <taxon>Bacillaceae</taxon>
        <taxon>Virgibacillus</taxon>
    </lineage>
</organism>
<sequence>MAEEYFHLKVAWPGGRTSEGYIDAGNLQTKMSIPTEMDGPGIGTR</sequence>